<feature type="region of interest" description="Disordered" evidence="1">
    <location>
        <begin position="60"/>
        <end position="85"/>
    </location>
</feature>
<keyword evidence="3" id="KW-1185">Reference proteome</keyword>
<evidence type="ECO:0000313" key="3">
    <source>
        <dbReference type="Proteomes" id="UP001189429"/>
    </source>
</evidence>
<evidence type="ECO:0000256" key="1">
    <source>
        <dbReference type="SAM" id="MobiDB-lite"/>
    </source>
</evidence>
<comment type="caution">
    <text evidence="2">The sequence shown here is derived from an EMBL/GenBank/DDBJ whole genome shotgun (WGS) entry which is preliminary data.</text>
</comment>
<proteinExistence type="predicted"/>
<evidence type="ECO:0000313" key="2">
    <source>
        <dbReference type="EMBL" id="CAK0813392.1"/>
    </source>
</evidence>
<feature type="compositionally biased region" description="Polar residues" evidence="1">
    <location>
        <begin position="61"/>
        <end position="71"/>
    </location>
</feature>
<name>A0ABN9R4U2_9DINO</name>
<gene>
    <name evidence="2" type="ORF">PCOR1329_LOCUS17341</name>
</gene>
<dbReference type="EMBL" id="CAUYUJ010005369">
    <property type="protein sequence ID" value="CAK0813392.1"/>
    <property type="molecule type" value="Genomic_DNA"/>
</dbReference>
<accession>A0ABN9R4U2</accession>
<sequence length="135" mass="14510">MLTCNLGGWLEGVPSRVTTVSFDPRVMATRSVYDEALQKPMKVVLHPPEEEIPWPARLVQMPSSGEGTSSEAPAFQPKTKTQRRRMQRAIMRDAVLAVLTSQGAPQLSHPAPQMGLGAGGPGIVDHKKGALACVL</sequence>
<organism evidence="2 3">
    <name type="scientific">Prorocentrum cordatum</name>
    <dbReference type="NCBI Taxonomy" id="2364126"/>
    <lineage>
        <taxon>Eukaryota</taxon>
        <taxon>Sar</taxon>
        <taxon>Alveolata</taxon>
        <taxon>Dinophyceae</taxon>
        <taxon>Prorocentrales</taxon>
        <taxon>Prorocentraceae</taxon>
        <taxon>Prorocentrum</taxon>
    </lineage>
</organism>
<reference evidence="2" key="1">
    <citation type="submission" date="2023-10" db="EMBL/GenBank/DDBJ databases">
        <authorList>
            <person name="Chen Y."/>
            <person name="Shah S."/>
            <person name="Dougan E. K."/>
            <person name="Thang M."/>
            <person name="Chan C."/>
        </authorList>
    </citation>
    <scope>NUCLEOTIDE SEQUENCE [LARGE SCALE GENOMIC DNA]</scope>
</reference>
<dbReference type="Proteomes" id="UP001189429">
    <property type="component" value="Unassembled WGS sequence"/>
</dbReference>
<protein>
    <submittedName>
        <fullName evidence="2">Uncharacterized protein</fullName>
    </submittedName>
</protein>